<keyword evidence="3" id="KW-1185">Reference proteome</keyword>
<dbReference type="InterPro" id="IPR036259">
    <property type="entry name" value="MFS_trans_sf"/>
</dbReference>
<evidence type="ECO:0000313" key="2">
    <source>
        <dbReference type="EMBL" id="KOB72891.1"/>
    </source>
</evidence>
<feature type="compositionally biased region" description="Basic and acidic residues" evidence="1">
    <location>
        <begin position="9"/>
        <end position="18"/>
    </location>
</feature>
<proteinExistence type="predicted"/>
<evidence type="ECO:0000256" key="1">
    <source>
        <dbReference type="SAM" id="MobiDB-lite"/>
    </source>
</evidence>
<evidence type="ECO:0000313" key="3">
    <source>
        <dbReference type="Proteomes" id="UP000037510"/>
    </source>
</evidence>
<dbReference type="Proteomes" id="UP000037510">
    <property type="component" value="Unassembled WGS sequence"/>
</dbReference>
<comment type="caution">
    <text evidence="2">The sequence shown here is derived from an EMBL/GenBank/DDBJ whole genome shotgun (WGS) entry which is preliminary data.</text>
</comment>
<gene>
    <name evidence="2" type="ORF">OBRU01_11517</name>
</gene>
<dbReference type="AlphaFoldDB" id="A0A0L7LCH2"/>
<sequence length="130" mass="14667">MVQQNTGTEKNKSEHILLKEQPSASSIPPEEPRFCTKTSWLQLGYGLWAGLGSIIDWKTLCYVYGSFSLIMSVANTLLPDTPYFEILRGSLSQAKINLSKFRAANFDVDSEIKVLSEFRDENDIHSSVEF</sequence>
<dbReference type="EMBL" id="JTDY01001781">
    <property type="protein sequence ID" value="KOB72891.1"/>
    <property type="molecule type" value="Genomic_DNA"/>
</dbReference>
<keyword evidence="2" id="KW-0762">Sugar transport</keyword>
<name>A0A0L7LCH2_OPEBR</name>
<reference evidence="2 3" key="1">
    <citation type="journal article" date="2015" name="Genome Biol. Evol.">
        <title>The genome of winter moth (Operophtera brumata) provides a genomic perspective on sexual dimorphism and phenology.</title>
        <authorList>
            <person name="Derks M.F."/>
            <person name="Smit S."/>
            <person name="Salis L."/>
            <person name="Schijlen E."/>
            <person name="Bossers A."/>
            <person name="Mateman C."/>
            <person name="Pijl A.S."/>
            <person name="de Ridder D."/>
            <person name="Groenen M.A."/>
            <person name="Visser M.E."/>
            <person name="Megens H.J."/>
        </authorList>
    </citation>
    <scope>NUCLEOTIDE SEQUENCE [LARGE SCALE GENOMIC DNA]</scope>
    <source>
        <strain evidence="2">WM2013NL</strain>
        <tissue evidence="2">Head and thorax</tissue>
    </source>
</reference>
<organism evidence="2 3">
    <name type="scientific">Operophtera brumata</name>
    <name type="common">Winter moth</name>
    <name type="synonym">Phalaena brumata</name>
    <dbReference type="NCBI Taxonomy" id="104452"/>
    <lineage>
        <taxon>Eukaryota</taxon>
        <taxon>Metazoa</taxon>
        <taxon>Ecdysozoa</taxon>
        <taxon>Arthropoda</taxon>
        <taxon>Hexapoda</taxon>
        <taxon>Insecta</taxon>
        <taxon>Pterygota</taxon>
        <taxon>Neoptera</taxon>
        <taxon>Endopterygota</taxon>
        <taxon>Lepidoptera</taxon>
        <taxon>Glossata</taxon>
        <taxon>Ditrysia</taxon>
        <taxon>Geometroidea</taxon>
        <taxon>Geometridae</taxon>
        <taxon>Larentiinae</taxon>
        <taxon>Operophtera</taxon>
    </lineage>
</organism>
<feature type="region of interest" description="Disordered" evidence="1">
    <location>
        <begin position="1"/>
        <end position="31"/>
    </location>
</feature>
<keyword evidence="2" id="KW-0813">Transport</keyword>
<accession>A0A0L7LCH2</accession>
<dbReference type="Gene3D" id="1.20.1250.20">
    <property type="entry name" value="MFS general substrate transporter like domains"/>
    <property type="match status" value="1"/>
</dbReference>
<protein>
    <submittedName>
        <fullName evidence="2">Sugar transporter ERD6-like 5</fullName>
    </submittedName>
</protein>